<keyword evidence="3" id="KW-0378">Hydrolase</keyword>
<evidence type="ECO:0000313" key="4">
    <source>
        <dbReference type="Proteomes" id="UP000266206"/>
    </source>
</evidence>
<accession>A0A3A1YSF1</accession>
<protein>
    <submittedName>
        <fullName evidence="3">Restriction endonuclease subunit R</fullName>
    </submittedName>
</protein>
<evidence type="ECO:0000259" key="2">
    <source>
        <dbReference type="Pfam" id="PF04851"/>
    </source>
</evidence>
<dbReference type="RefSeq" id="WP_119516153.1">
    <property type="nucleotide sequence ID" value="NZ_NQYH01000005.1"/>
</dbReference>
<dbReference type="GO" id="GO:0003677">
    <property type="term" value="F:DNA binding"/>
    <property type="evidence" value="ECO:0007669"/>
    <property type="project" value="InterPro"/>
</dbReference>
<keyword evidence="3" id="KW-0540">Nuclease</keyword>
<dbReference type="Pfam" id="PF04851">
    <property type="entry name" value="ResIII"/>
    <property type="match status" value="1"/>
</dbReference>
<organism evidence="3 4">
    <name type="scientific">Neopusillimonas maritima</name>
    <dbReference type="NCBI Taxonomy" id="2026239"/>
    <lineage>
        <taxon>Bacteria</taxon>
        <taxon>Pseudomonadati</taxon>
        <taxon>Pseudomonadota</taxon>
        <taxon>Betaproteobacteria</taxon>
        <taxon>Burkholderiales</taxon>
        <taxon>Alcaligenaceae</taxon>
        <taxon>Neopusillimonas</taxon>
    </lineage>
</organism>
<feature type="domain" description="Helicase/UvrB N-terminal" evidence="2">
    <location>
        <begin position="24"/>
        <end position="199"/>
    </location>
</feature>
<dbReference type="GO" id="GO:0005524">
    <property type="term" value="F:ATP binding"/>
    <property type="evidence" value="ECO:0007669"/>
    <property type="project" value="InterPro"/>
</dbReference>
<proteinExistence type="predicted"/>
<sequence>MSSSVSENRNLPLNVTQGQQHAIVPEPYQIRLVDSITKQLLSTNPPPCLLRAPTGSGKTFVLIKVMGNATNERDILWFWFVPYTTLVGQTIDALVTDASDLTPVIFTNGINQDPVAGMTLVSTVQHVARSAWRRENYDAGGGELTRTPAEFLALARAKGLQVGVIVDEAHIALDEATEFGQFVSWLNPEYLAMATATPKDQRIEQFLASAHMSSKEVFSVSRDDVVKSRLNKAYIEAVIYQLQRTRASVADLKRTVLRQAWRRNLLIKRALEQEDIDLTPLLLVQVEDGPDSIAQAQQDLIDLCGVAPNAIGKHSADTPDPGLMSSIANDPSIEVLIFKQSAGTGFDAPRAFVLASTKAVNDSDFAMQFIGRVMRVSRQIRAKYSDYRDIPDDLNTAFVYLADAQAQQGYQQAVQLIEAVRTELEGQVEVMTQRKTRSGAIWLGNKPSSQRPLTPRMPLPDIDASIQARQTDSDTDELEASEHLSPSDDVPGGPAGLFDPLNDDGLDELVISQDAPTRPEPQDASDETQWAETMLARGISHYPLRKDLPAVPTCLRREDRPQSIEMAQITERVATRLVLSDNHVHDAILAARNRLKETEIRTDLIRRQVHEEQIAIVVDRNRIAAEARAVMKRLPQLEEADHRILVTTLANRLRARLESVIDESDNPPPAQEVERMLRTAACWLIVAHYQDIEEALHLEIAQQAQSLDADPLPDVMLFPTNVALSISSKNLYGVLPPTQEDLANLDNQIALEDRLLLEDRVWRFGKAKTTRQLISGKFDQTFSLNSYEMGLAKALDRAPFVAWWFRNPERKGYSVRLVRGEHQNYFYPDFVVCVYHVDGAQPVTRLIETKHDLKDARRKAKHTPKEYGKVIFITKDSDQHYLLNEDGSLGEKLDFGNMERLREAMQRTVP</sequence>
<name>A0A3A1YSF1_9BURK</name>
<dbReference type="AlphaFoldDB" id="A0A3A1YSF1"/>
<dbReference type="InterPro" id="IPR006935">
    <property type="entry name" value="Helicase/UvrB_N"/>
</dbReference>
<gene>
    <name evidence="3" type="ORF">CJP73_08440</name>
</gene>
<dbReference type="SUPFAM" id="SSF52540">
    <property type="entry name" value="P-loop containing nucleoside triphosphate hydrolases"/>
    <property type="match status" value="2"/>
</dbReference>
<reference evidence="3 4" key="1">
    <citation type="submission" date="2017-08" db="EMBL/GenBank/DDBJ databases">
        <title>Pusillimonas indicus sp. nov., a member of the family Alcaligenaceae isolated from surface seawater.</title>
        <authorList>
            <person name="Li J."/>
        </authorList>
    </citation>
    <scope>NUCLEOTIDE SEQUENCE [LARGE SCALE GENOMIC DNA]</scope>
    <source>
        <strain evidence="3 4">L52-1-41</strain>
    </source>
</reference>
<dbReference type="GO" id="GO:0004519">
    <property type="term" value="F:endonuclease activity"/>
    <property type="evidence" value="ECO:0007669"/>
    <property type="project" value="UniProtKB-KW"/>
</dbReference>
<feature type="region of interest" description="Disordered" evidence="1">
    <location>
        <begin position="439"/>
        <end position="504"/>
    </location>
</feature>
<comment type="caution">
    <text evidence="3">The sequence shown here is derived from an EMBL/GenBank/DDBJ whole genome shotgun (WGS) entry which is preliminary data.</text>
</comment>
<evidence type="ECO:0000256" key="1">
    <source>
        <dbReference type="SAM" id="MobiDB-lite"/>
    </source>
</evidence>
<dbReference type="Gene3D" id="3.40.50.300">
    <property type="entry name" value="P-loop containing nucleotide triphosphate hydrolases"/>
    <property type="match status" value="1"/>
</dbReference>
<dbReference type="OrthoDB" id="9804145at2"/>
<evidence type="ECO:0000313" key="3">
    <source>
        <dbReference type="EMBL" id="RIY41163.1"/>
    </source>
</evidence>
<dbReference type="InterPro" id="IPR027417">
    <property type="entry name" value="P-loop_NTPase"/>
</dbReference>
<dbReference type="GO" id="GO:0016787">
    <property type="term" value="F:hydrolase activity"/>
    <property type="evidence" value="ECO:0007669"/>
    <property type="project" value="InterPro"/>
</dbReference>
<dbReference type="Proteomes" id="UP000266206">
    <property type="component" value="Unassembled WGS sequence"/>
</dbReference>
<dbReference type="EMBL" id="NQYH01000005">
    <property type="protein sequence ID" value="RIY41163.1"/>
    <property type="molecule type" value="Genomic_DNA"/>
</dbReference>
<keyword evidence="3" id="KW-0255">Endonuclease</keyword>